<accession>A0A8S5MAT5</accession>
<proteinExistence type="predicted"/>
<reference evidence="1" key="1">
    <citation type="journal article" date="2021" name="Proc. Natl. Acad. Sci. U.S.A.">
        <title>A Catalog of Tens of Thousands of Viruses from Human Metagenomes Reveals Hidden Associations with Chronic Diseases.</title>
        <authorList>
            <person name="Tisza M.J."/>
            <person name="Buck C.B."/>
        </authorList>
    </citation>
    <scope>NUCLEOTIDE SEQUENCE</scope>
    <source>
        <strain evidence="1">CtNQr16</strain>
    </source>
</reference>
<sequence>MINVTEKYKECIKEERIFSLEDTIILKDDTEIPLIMSDVLAYSINSATSSDSTFDVGSVVAAKLSLTIDNTDERFEDVDLTDARISTKIGLLVEDSFEYVTKGIFYINSAQDSGDTIVIEAYDKILFLDLPYAESTLTYPATIREILQEACTHCGITLDTTTIGTGANYIVNSRPATDSLTFRDIVSYCGKILGKYAYISADQKLKFAWYEKSNSPYEITEQSSLTKNRSSMTITGARFGYTVTTVKEGESEPTEENKTAFVGTEGYVLTMEDNPLIQTEDMANKVMNILKSSVVGTTIRVYSLSCLSDPTIEAGDSIKVTDRKGRSFESFVTNCTFTLCGNQELSLGAETETENQYQRFSISDKIVARANQNNQIKINDYNTAMQRLTDLMMNSFGVFKTEEKQKDGSTIFYLHDKKTLKESIKIWKMTADAFSVSSDGGKTWNAGLDSSGNAVVNVLSAIGIDFSWAKGGTLNLGGAGNGNGVLKVTNASGDMVGLIDKSGINTYRGTFGGWTIDGDKLYQDAVGVDGYTYRVYFQPVADPKVNWMTYIVQRRLNTTDEWENIFYVTGDGEIYGKGYANIGGNLGVGGDLIVKGAAQIENVSDIFGKMFCCVSAVVTESPAAINAPDGYIPIAAINADWTAYPDTAFEIVRQGGYNLLLTRNLKTNPATSGNYVAGSGGGRRANILFVNRKFISGYDV</sequence>
<protein>
    <submittedName>
        <fullName evidence="1">43 kDa tail protein</fullName>
    </submittedName>
</protein>
<dbReference type="EMBL" id="BK014863">
    <property type="protein sequence ID" value="DAD79340.1"/>
    <property type="molecule type" value="Genomic_DNA"/>
</dbReference>
<organism evidence="1">
    <name type="scientific">Myoviridae sp. ctNQr16</name>
    <dbReference type="NCBI Taxonomy" id="2826644"/>
    <lineage>
        <taxon>Viruses</taxon>
        <taxon>Duplodnaviria</taxon>
        <taxon>Heunggongvirae</taxon>
        <taxon>Uroviricota</taxon>
        <taxon>Caudoviricetes</taxon>
    </lineage>
</organism>
<name>A0A8S5MAT5_9CAUD</name>
<evidence type="ECO:0000313" key="1">
    <source>
        <dbReference type="EMBL" id="DAD79340.1"/>
    </source>
</evidence>